<keyword evidence="2" id="KW-0645">Protease</keyword>
<feature type="signal peptide" evidence="8">
    <location>
        <begin position="1"/>
        <end position="27"/>
    </location>
</feature>
<evidence type="ECO:0000256" key="4">
    <source>
        <dbReference type="ARBA" id="ARBA00022801"/>
    </source>
</evidence>
<feature type="domain" description="M23ase beta-sheet core" evidence="9">
    <location>
        <begin position="139"/>
        <end position="230"/>
    </location>
</feature>
<name>A0A6J4MEN1_9BACT</name>
<dbReference type="InterPro" id="IPR011055">
    <property type="entry name" value="Dup_hybrid_motif"/>
</dbReference>
<evidence type="ECO:0000256" key="5">
    <source>
        <dbReference type="ARBA" id="ARBA00022833"/>
    </source>
</evidence>
<dbReference type="Gene3D" id="2.70.70.10">
    <property type="entry name" value="Glucose Permease (Domain IIA)"/>
    <property type="match status" value="1"/>
</dbReference>
<evidence type="ECO:0000256" key="7">
    <source>
        <dbReference type="SAM" id="MobiDB-lite"/>
    </source>
</evidence>
<dbReference type="GO" id="GO:0006508">
    <property type="term" value="P:proteolysis"/>
    <property type="evidence" value="ECO:0007669"/>
    <property type="project" value="UniProtKB-KW"/>
</dbReference>
<dbReference type="InterPro" id="IPR016047">
    <property type="entry name" value="M23ase_b-sheet_dom"/>
</dbReference>
<accession>A0A6J4MEN1</accession>
<keyword evidence="4" id="KW-0378">Hydrolase</keyword>
<keyword evidence="5" id="KW-0862">Zinc</keyword>
<evidence type="ECO:0000259" key="9">
    <source>
        <dbReference type="Pfam" id="PF01551"/>
    </source>
</evidence>
<dbReference type="InterPro" id="IPR050570">
    <property type="entry name" value="Cell_wall_metabolism_enzyme"/>
</dbReference>
<evidence type="ECO:0000256" key="2">
    <source>
        <dbReference type="ARBA" id="ARBA00022670"/>
    </source>
</evidence>
<organism evidence="10">
    <name type="scientific">uncultured Gemmatimonadota bacterium</name>
    <dbReference type="NCBI Taxonomy" id="203437"/>
    <lineage>
        <taxon>Bacteria</taxon>
        <taxon>Pseudomonadati</taxon>
        <taxon>Gemmatimonadota</taxon>
        <taxon>environmental samples</taxon>
    </lineage>
</organism>
<evidence type="ECO:0000256" key="6">
    <source>
        <dbReference type="ARBA" id="ARBA00023049"/>
    </source>
</evidence>
<dbReference type="AlphaFoldDB" id="A0A6J4MEN1"/>
<dbReference type="Pfam" id="PF01551">
    <property type="entry name" value="Peptidase_M23"/>
    <property type="match status" value="1"/>
</dbReference>
<dbReference type="CDD" id="cd12797">
    <property type="entry name" value="M23_peptidase"/>
    <property type="match status" value="1"/>
</dbReference>
<feature type="chain" id="PRO_5026898150" evidence="8">
    <location>
        <begin position="28"/>
        <end position="249"/>
    </location>
</feature>
<dbReference type="PANTHER" id="PTHR21666">
    <property type="entry name" value="PEPTIDASE-RELATED"/>
    <property type="match status" value="1"/>
</dbReference>
<dbReference type="GO" id="GO:0046872">
    <property type="term" value="F:metal ion binding"/>
    <property type="evidence" value="ECO:0007669"/>
    <property type="project" value="UniProtKB-KW"/>
</dbReference>
<proteinExistence type="predicted"/>
<keyword evidence="8" id="KW-0732">Signal</keyword>
<reference evidence="10" key="1">
    <citation type="submission" date="2020-02" db="EMBL/GenBank/DDBJ databases">
        <authorList>
            <person name="Meier V. D."/>
        </authorList>
    </citation>
    <scope>NUCLEOTIDE SEQUENCE</scope>
    <source>
        <strain evidence="10">AVDCRST_MAG68</strain>
    </source>
</reference>
<evidence type="ECO:0000313" key="10">
    <source>
        <dbReference type="EMBL" id="CAA9357655.1"/>
    </source>
</evidence>
<evidence type="ECO:0000256" key="3">
    <source>
        <dbReference type="ARBA" id="ARBA00022723"/>
    </source>
</evidence>
<dbReference type="PANTHER" id="PTHR21666:SF288">
    <property type="entry name" value="CELL DIVISION PROTEIN YTFB"/>
    <property type="match status" value="1"/>
</dbReference>
<dbReference type="GO" id="GO:0004222">
    <property type="term" value="F:metalloendopeptidase activity"/>
    <property type="evidence" value="ECO:0007669"/>
    <property type="project" value="TreeGrafter"/>
</dbReference>
<feature type="region of interest" description="Disordered" evidence="7">
    <location>
        <begin position="34"/>
        <end position="58"/>
    </location>
</feature>
<comment type="cofactor">
    <cofactor evidence="1">
        <name>Zn(2+)</name>
        <dbReference type="ChEBI" id="CHEBI:29105"/>
    </cofactor>
</comment>
<keyword evidence="3" id="KW-0479">Metal-binding</keyword>
<sequence>MIPWRARAAGPLAAAALALGLTATLHAARGARVAPDEGTAHSRDVDAEAAGGVDAGEGGSAAALERRIARLEAAMGLAPMRTSSFHDRYAELQRREARVTARADSARAWVPDAAPLAAGTITSAYAARRYHPVEKRVLPHWGLDVAAPHGAPVFATADGVVLATFRSPSYGRGIDLRHGDAFITRYAHLSGIAVRSGARVRRGQLIGYVGATGRTTGPHLHYEIYARRENGYQSVDPARLLPPGGPLGL</sequence>
<evidence type="ECO:0000256" key="8">
    <source>
        <dbReference type="SAM" id="SignalP"/>
    </source>
</evidence>
<dbReference type="SUPFAM" id="SSF51261">
    <property type="entry name" value="Duplicated hybrid motif"/>
    <property type="match status" value="1"/>
</dbReference>
<gene>
    <name evidence="10" type="ORF">AVDCRST_MAG68-4189</name>
</gene>
<dbReference type="EMBL" id="CADCTW010000191">
    <property type="protein sequence ID" value="CAA9357655.1"/>
    <property type="molecule type" value="Genomic_DNA"/>
</dbReference>
<protein>
    <submittedName>
        <fullName evidence="10">Phage endopeptidase (ACLAME 35)</fullName>
    </submittedName>
</protein>
<evidence type="ECO:0000256" key="1">
    <source>
        <dbReference type="ARBA" id="ARBA00001947"/>
    </source>
</evidence>
<feature type="compositionally biased region" description="Basic and acidic residues" evidence="7">
    <location>
        <begin position="34"/>
        <end position="46"/>
    </location>
</feature>
<keyword evidence="6" id="KW-0482">Metalloprotease</keyword>